<comment type="caution">
    <text evidence="1">The sequence shown here is derived from an EMBL/GenBank/DDBJ whole genome shotgun (WGS) entry which is preliminary data.</text>
</comment>
<dbReference type="Proteomes" id="UP000237347">
    <property type="component" value="Unassembled WGS sequence"/>
</dbReference>
<dbReference type="AlphaFoldDB" id="A0AAW0KGQ2"/>
<dbReference type="EMBL" id="PKMF04000306">
    <property type="protein sequence ID" value="KAK7838444.1"/>
    <property type="molecule type" value="Genomic_DNA"/>
</dbReference>
<name>A0AAW0KGQ2_QUESU</name>
<accession>A0AAW0KGQ2</accession>
<gene>
    <name evidence="1" type="ORF">CFP56_019619</name>
</gene>
<sequence>MEVIIVRDRTKIHRNIKPINKRDVKEIQVLKFVQCEFGKGVWGCTIALTLKKATHHSHRFDICHDQNHQNYTQFGPKCEPLLCQRSHQGAKTDESRSLPRSTLPLESKIPMLLQFFQAGFFLKLPDKIAARPICLLGSTTTFNTSYVLRQFWAFSRW</sequence>
<reference evidence="1 2" key="1">
    <citation type="journal article" date="2018" name="Sci. Data">
        <title>The draft genome sequence of cork oak.</title>
        <authorList>
            <person name="Ramos A.M."/>
            <person name="Usie A."/>
            <person name="Barbosa P."/>
            <person name="Barros P.M."/>
            <person name="Capote T."/>
            <person name="Chaves I."/>
            <person name="Simoes F."/>
            <person name="Abreu I."/>
            <person name="Carrasquinho I."/>
            <person name="Faro C."/>
            <person name="Guimaraes J.B."/>
            <person name="Mendonca D."/>
            <person name="Nobrega F."/>
            <person name="Rodrigues L."/>
            <person name="Saibo N.J.M."/>
            <person name="Varela M.C."/>
            <person name="Egas C."/>
            <person name="Matos J."/>
            <person name="Miguel C.M."/>
            <person name="Oliveira M.M."/>
            <person name="Ricardo C.P."/>
            <person name="Goncalves S."/>
        </authorList>
    </citation>
    <scope>NUCLEOTIDE SEQUENCE [LARGE SCALE GENOMIC DNA]</scope>
    <source>
        <strain evidence="2">cv. HL8</strain>
    </source>
</reference>
<keyword evidence="2" id="KW-1185">Reference proteome</keyword>
<protein>
    <submittedName>
        <fullName evidence="1">Uncharacterized protein</fullName>
    </submittedName>
</protein>
<evidence type="ECO:0000313" key="2">
    <source>
        <dbReference type="Proteomes" id="UP000237347"/>
    </source>
</evidence>
<proteinExistence type="predicted"/>
<evidence type="ECO:0000313" key="1">
    <source>
        <dbReference type="EMBL" id="KAK7838444.1"/>
    </source>
</evidence>
<organism evidence="1 2">
    <name type="scientific">Quercus suber</name>
    <name type="common">Cork oak</name>
    <dbReference type="NCBI Taxonomy" id="58331"/>
    <lineage>
        <taxon>Eukaryota</taxon>
        <taxon>Viridiplantae</taxon>
        <taxon>Streptophyta</taxon>
        <taxon>Embryophyta</taxon>
        <taxon>Tracheophyta</taxon>
        <taxon>Spermatophyta</taxon>
        <taxon>Magnoliopsida</taxon>
        <taxon>eudicotyledons</taxon>
        <taxon>Gunneridae</taxon>
        <taxon>Pentapetalae</taxon>
        <taxon>rosids</taxon>
        <taxon>fabids</taxon>
        <taxon>Fagales</taxon>
        <taxon>Fagaceae</taxon>
        <taxon>Quercus</taxon>
    </lineage>
</organism>